<proteinExistence type="predicted"/>
<keyword evidence="1" id="KW-0732">Signal</keyword>
<feature type="signal peptide" evidence="1">
    <location>
        <begin position="1"/>
        <end position="27"/>
    </location>
</feature>
<feature type="domain" description="Solute-binding protein family 3/N-terminal" evidence="2">
    <location>
        <begin position="51"/>
        <end position="265"/>
    </location>
</feature>
<dbReference type="SUPFAM" id="SSF53850">
    <property type="entry name" value="Periplasmic binding protein-like II"/>
    <property type="match status" value="1"/>
</dbReference>
<protein>
    <submittedName>
        <fullName evidence="3">Transporter substrate-binding domain-containing protein</fullName>
    </submittedName>
</protein>
<dbReference type="Proteomes" id="UP000450676">
    <property type="component" value="Unassembled WGS sequence"/>
</dbReference>
<evidence type="ECO:0000313" key="4">
    <source>
        <dbReference type="Proteomes" id="UP000450676"/>
    </source>
</evidence>
<dbReference type="InterPro" id="IPR001638">
    <property type="entry name" value="Solute-binding_3/MltF_N"/>
</dbReference>
<accession>A0A7X4HFV8</accession>
<evidence type="ECO:0000313" key="3">
    <source>
        <dbReference type="EMBL" id="MYN09692.1"/>
    </source>
</evidence>
<name>A0A7X4HFV8_9BURK</name>
<evidence type="ECO:0000256" key="1">
    <source>
        <dbReference type="SAM" id="SignalP"/>
    </source>
</evidence>
<dbReference type="AlphaFoldDB" id="A0A7X4HFV8"/>
<keyword evidence="4" id="KW-1185">Reference proteome</keyword>
<feature type="chain" id="PRO_5030883074" evidence="1">
    <location>
        <begin position="28"/>
        <end position="273"/>
    </location>
</feature>
<evidence type="ECO:0000259" key="2">
    <source>
        <dbReference type="Pfam" id="PF00497"/>
    </source>
</evidence>
<organism evidence="3 4">
    <name type="scientific">Pseudoduganella aquatica</name>
    <dbReference type="NCBI Taxonomy" id="2660641"/>
    <lineage>
        <taxon>Bacteria</taxon>
        <taxon>Pseudomonadati</taxon>
        <taxon>Pseudomonadota</taxon>
        <taxon>Betaproteobacteria</taxon>
        <taxon>Burkholderiales</taxon>
        <taxon>Oxalobacteraceae</taxon>
        <taxon>Telluria group</taxon>
        <taxon>Pseudoduganella</taxon>
    </lineage>
</organism>
<sequence length="273" mass="29700">MGSRRAIRTLAVLACCALSAASVPAAAAEPAARVETVTLCFERANVIPWRTEQLGGLNFELLRMVEQRLNIHFDFQSVPWKRCLAQLQANAYDGAFAVSYVPERRALGVFPGTGSTGTGSADSAKRMHVDRYMLLRRKGSAVEWDGKALRKLQGPVGFQLGYSVGEVLRGLHVEVDEGSQRADELARKLILGRLGAAAMGGSDTAAIMRGPLAAELEVLPLPLIEKPYYLVLSHGMAERRPELAQRIWTAMAQVRNSPAYKKIEQAAQEGGNN</sequence>
<dbReference type="Gene3D" id="3.40.190.10">
    <property type="entry name" value="Periplasmic binding protein-like II"/>
    <property type="match status" value="2"/>
</dbReference>
<dbReference type="Pfam" id="PF00497">
    <property type="entry name" value="SBP_bac_3"/>
    <property type="match status" value="1"/>
</dbReference>
<gene>
    <name evidence="3" type="ORF">GTP77_20430</name>
</gene>
<dbReference type="EMBL" id="WWCU01000026">
    <property type="protein sequence ID" value="MYN09692.1"/>
    <property type="molecule type" value="Genomic_DNA"/>
</dbReference>
<reference evidence="3 4" key="1">
    <citation type="submission" date="2019-12" db="EMBL/GenBank/DDBJ databases">
        <title>Novel species isolated from a subtropical stream in China.</title>
        <authorList>
            <person name="Lu H."/>
        </authorList>
    </citation>
    <scope>NUCLEOTIDE SEQUENCE [LARGE SCALE GENOMIC DNA]</scope>
    <source>
        <strain evidence="3 4">FT127W</strain>
    </source>
</reference>
<comment type="caution">
    <text evidence="3">The sequence shown here is derived from an EMBL/GenBank/DDBJ whole genome shotgun (WGS) entry which is preliminary data.</text>
</comment>